<keyword evidence="10" id="KW-1185">Reference proteome</keyword>
<dbReference type="AlphaFoldDB" id="A0A1A6DV92"/>
<feature type="transmembrane region" description="Helical" evidence="7">
    <location>
        <begin position="161"/>
        <end position="187"/>
    </location>
</feature>
<evidence type="ECO:0000256" key="2">
    <source>
        <dbReference type="ARBA" id="ARBA00005262"/>
    </source>
</evidence>
<dbReference type="PANTHER" id="PTHR43663">
    <property type="entry name" value="CHROMATE TRANSPORT PROTEIN-RELATED"/>
    <property type="match status" value="1"/>
</dbReference>
<evidence type="ECO:0000313" key="11">
    <source>
        <dbReference type="Proteomes" id="UP000316388"/>
    </source>
</evidence>
<name>A0A1A6DV92_9BURK</name>
<dbReference type="Proteomes" id="UP000091969">
    <property type="component" value="Unassembled WGS sequence"/>
</dbReference>
<dbReference type="Proteomes" id="UP000316388">
    <property type="component" value="Unassembled WGS sequence"/>
</dbReference>
<organism evidence="8 10">
    <name type="scientific">Tepidimonas fonticaldi</name>
    <dbReference type="NCBI Taxonomy" id="1101373"/>
    <lineage>
        <taxon>Bacteria</taxon>
        <taxon>Pseudomonadati</taxon>
        <taxon>Pseudomonadota</taxon>
        <taxon>Betaproteobacteria</taxon>
        <taxon>Burkholderiales</taxon>
        <taxon>Tepidimonas</taxon>
    </lineage>
</organism>
<evidence type="ECO:0000256" key="3">
    <source>
        <dbReference type="ARBA" id="ARBA00022475"/>
    </source>
</evidence>
<dbReference type="Pfam" id="PF02417">
    <property type="entry name" value="Chromate_transp"/>
    <property type="match status" value="1"/>
</dbReference>
<dbReference type="RefSeq" id="WP_068609394.1">
    <property type="nucleotide sequence ID" value="NZ_LZDH01000056.1"/>
</dbReference>
<accession>A0A1A6DV92</accession>
<dbReference type="InterPro" id="IPR052518">
    <property type="entry name" value="CHR_Transporter"/>
</dbReference>
<comment type="subcellular location">
    <subcellularLocation>
        <location evidence="1">Cell membrane</location>
        <topology evidence="1">Multi-pass membrane protein</topology>
    </subcellularLocation>
</comment>
<evidence type="ECO:0000256" key="5">
    <source>
        <dbReference type="ARBA" id="ARBA00022989"/>
    </source>
</evidence>
<comment type="caution">
    <text evidence="8">The sequence shown here is derived from an EMBL/GenBank/DDBJ whole genome shotgun (WGS) entry which is preliminary data.</text>
</comment>
<feature type="transmembrane region" description="Helical" evidence="7">
    <location>
        <begin position="120"/>
        <end position="141"/>
    </location>
</feature>
<protein>
    <submittedName>
        <fullName evidence="8">Chromate transporter</fullName>
    </submittedName>
    <submittedName>
        <fullName evidence="9">Putative chromate transport protein</fullName>
    </submittedName>
</protein>
<evidence type="ECO:0000313" key="10">
    <source>
        <dbReference type="Proteomes" id="UP000091969"/>
    </source>
</evidence>
<dbReference type="PANTHER" id="PTHR43663:SF1">
    <property type="entry name" value="CHROMATE TRANSPORTER"/>
    <property type="match status" value="1"/>
</dbReference>
<gene>
    <name evidence="9" type="primary">srpC_2</name>
    <name evidence="8" type="ORF">A9O67_06885</name>
    <name evidence="9" type="ORF">Tfont_00874</name>
</gene>
<dbReference type="GO" id="GO:0005886">
    <property type="term" value="C:plasma membrane"/>
    <property type="evidence" value="ECO:0007669"/>
    <property type="project" value="UniProtKB-SubCell"/>
</dbReference>
<dbReference type="OrthoDB" id="8596378at2"/>
<dbReference type="STRING" id="1101373.A9O67_06885"/>
<evidence type="ECO:0000313" key="8">
    <source>
        <dbReference type="EMBL" id="OBS30699.1"/>
    </source>
</evidence>
<dbReference type="EMBL" id="VJOO01000005">
    <property type="protein sequence ID" value="TSE37587.1"/>
    <property type="molecule type" value="Genomic_DNA"/>
</dbReference>
<evidence type="ECO:0000313" key="9">
    <source>
        <dbReference type="EMBL" id="TSE37587.1"/>
    </source>
</evidence>
<evidence type="ECO:0000256" key="7">
    <source>
        <dbReference type="SAM" id="Phobius"/>
    </source>
</evidence>
<dbReference type="GO" id="GO:0015109">
    <property type="term" value="F:chromate transmembrane transporter activity"/>
    <property type="evidence" value="ECO:0007669"/>
    <property type="project" value="InterPro"/>
</dbReference>
<evidence type="ECO:0000256" key="4">
    <source>
        <dbReference type="ARBA" id="ARBA00022692"/>
    </source>
</evidence>
<feature type="transmembrane region" description="Helical" evidence="7">
    <location>
        <begin position="81"/>
        <end position="108"/>
    </location>
</feature>
<evidence type="ECO:0000256" key="6">
    <source>
        <dbReference type="ARBA" id="ARBA00023136"/>
    </source>
</evidence>
<keyword evidence="6 7" id="KW-0472">Membrane</keyword>
<keyword evidence="3" id="KW-1003">Cell membrane</keyword>
<keyword evidence="4 7" id="KW-0812">Transmembrane</keyword>
<reference evidence="9 11" key="2">
    <citation type="submission" date="2019-07" db="EMBL/GenBank/DDBJ databases">
        <title>Tepidimonas fonticaldi AT-A2 draft genome.</title>
        <authorList>
            <person name="Da Costa M.S."/>
            <person name="Froufe H.J.C."/>
            <person name="Egas C."/>
            <person name="Albuquerque L."/>
        </authorList>
    </citation>
    <scope>NUCLEOTIDE SEQUENCE [LARGE SCALE GENOMIC DNA]</scope>
    <source>
        <strain evidence="9 11">AT-A2</strain>
    </source>
</reference>
<dbReference type="InterPro" id="IPR003370">
    <property type="entry name" value="Chromate_transpt"/>
</dbReference>
<keyword evidence="5 7" id="KW-1133">Transmembrane helix</keyword>
<proteinExistence type="inferred from homology"/>
<evidence type="ECO:0000256" key="1">
    <source>
        <dbReference type="ARBA" id="ARBA00004651"/>
    </source>
</evidence>
<reference evidence="8 10" key="1">
    <citation type="submission" date="2016-06" db="EMBL/GenBank/DDBJ databases">
        <title>Genome sequence of Tepidimonas fonticaldi PL17.</title>
        <authorList>
            <person name="Pinnaka A.K."/>
        </authorList>
    </citation>
    <scope>NUCLEOTIDE SEQUENCE [LARGE SCALE GENOMIC DNA]</scope>
    <source>
        <strain evidence="8 10">PL17</strain>
    </source>
</reference>
<comment type="similarity">
    <text evidence="2">Belongs to the chromate ion transporter (CHR) (TC 2.A.51) family.</text>
</comment>
<dbReference type="EMBL" id="LZDH01000056">
    <property type="protein sequence ID" value="OBS30699.1"/>
    <property type="molecule type" value="Genomic_DNA"/>
</dbReference>
<sequence>MSAPPAPAAPAAPRSPAALFWACTWLALQGFGGVLAVVQQELVERRRWLTREQFLEDWAAAQLLPGPNVVNLSLMIGGRHFGWRGAVAALAGMLLAPLALLLVIAIAFTHVAAHPMAQGALRGMGAVAAGLILGTALRLLAPLRGNVLGPKACAALAASTFVAVAWVRLPLAVVLAVTGGLGWGLAARRLRRPGGGRP</sequence>